<dbReference type="EMBL" id="OM236516">
    <property type="protein sequence ID" value="UNY48789.1"/>
    <property type="molecule type" value="Genomic_DNA"/>
</dbReference>
<sequence length="169" mass="20106">MKEIYYGYISVKKSILDIGKVADLSYVNYIYSPVQIKKVKETLLKYIKELESGKMPSHFKKHYYSKRYVALKENNGNILFDLGVFIEIDDKKGQIVEREYNLETQTMKYYLDIFLGEEEQKDKDTPLGLHNHSIEYLLKELKKLFENLTLKEEMLQPKKKKGFLSRLFK</sequence>
<proteinExistence type="predicted"/>
<gene>
    <name evidence="1" type="ORF">fado_74</name>
</gene>
<evidence type="ECO:0000313" key="2">
    <source>
        <dbReference type="Proteomes" id="UP000831021"/>
    </source>
</evidence>
<organism evidence="1 2">
    <name type="scientific">Bacillus phage FADO</name>
    <dbReference type="NCBI Taxonomy" id="2917160"/>
    <lineage>
        <taxon>Viruses</taxon>
        <taxon>Duplodnaviria</taxon>
        <taxon>Heunggongvirae</taxon>
        <taxon>Uroviricota</taxon>
        <taxon>Caudoviricetes</taxon>
        <taxon>Heleneionescovirinae</taxon>
        <taxon>Zhangjivirus</taxon>
        <taxon>Zhangjivirus fado</taxon>
    </lineage>
</organism>
<protein>
    <submittedName>
        <fullName evidence="1">Uncharacterized protein</fullName>
    </submittedName>
</protein>
<reference evidence="1 2" key="1">
    <citation type="submission" date="2022-01" db="EMBL/GenBank/DDBJ databases">
        <authorList>
            <person name="Stokar-Avihail A."/>
        </authorList>
    </citation>
    <scope>NUCLEOTIDE SEQUENCE [LARGE SCALE GENOMIC DNA]</scope>
</reference>
<dbReference type="Proteomes" id="UP000831021">
    <property type="component" value="Segment"/>
</dbReference>
<accession>A0AAE9K5X2</accession>
<name>A0AAE9K5X2_9CAUD</name>
<evidence type="ECO:0000313" key="1">
    <source>
        <dbReference type="EMBL" id="UNY48789.1"/>
    </source>
</evidence>
<keyword evidence="2" id="KW-1185">Reference proteome</keyword>